<proteinExistence type="predicted"/>
<dbReference type="EMBL" id="BKCJ010005759">
    <property type="protein sequence ID" value="GEU68487.1"/>
    <property type="molecule type" value="Genomic_DNA"/>
</dbReference>
<feature type="compositionally biased region" description="Acidic residues" evidence="1">
    <location>
        <begin position="223"/>
        <end position="241"/>
    </location>
</feature>
<protein>
    <submittedName>
        <fullName evidence="2">Uncharacterized protein</fullName>
    </submittedName>
</protein>
<feature type="region of interest" description="Disordered" evidence="1">
    <location>
        <begin position="183"/>
        <end position="263"/>
    </location>
</feature>
<feature type="compositionally biased region" description="Polar residues" evidence="1">
    <location>
        <begin position="191"/>
        <end position="203"/>
    </location>
</feature>
<organism evidence="2">
    <name type="scientific">Tanacetum cinerariifolium</name>
    <name type="common">Dalmatian daisy</name>
    <name type="synonym">Chrysanthemum cinerariifolium</name>
    <dbReference type="NCBI Taxonomy" id="118510"/>
    <lineage>
        <taxon>Eukaryota</taxon>
        <taxon>Viridiplantae</taxon>
        <taxon>Streptophyta</taxon>
        <taxon>Embryophyta</taxon>
        <taxon>Tracheophyta</taxon>
        <taxon>Spermatophyta</taxon>
        <taxon>Magnoliopsida</taxon>
        <taxon>eudicotyledons</taxon>
        <taxon>Gunneridae</taxon>
        <taxon>Pentapetalae</taxon>
        <taxon>asterids</taxon>
        <taxon>campanulids</taxon>
        <taxon>Asterales</taxon>
        <taxon>Asteraceae</taxon>
        <taxon>Asteroideae</taxon>
        <taxon>Anthemideae</taxon>
        <taxon>Anthemidinae</taxon>
        <taxon>Tanacetum</taxon>
    </lineage>
</organism>
<feature type="region of interest" description="Disordered" evidence="1">
    <location>
        <begin position="375"/>
        <end position="483"/>
    </location>
</feature>
<sequence length="1294" mass="147292">MNPQETHQVAACDKNWVPFSERVKISSTNIRLETTVPQKEETFQVGIDLIKNSTCFKIDLRKEKKSRCENMPYHQFIKIIINHFLKQHKSLSNLNYKHYHTIKDDVIVSRLKFVRIGTQGKKTADTHVAHVDVFEESGPEPAKKKTAEEEKSGKVTFDPPKKLKGVTYLTLEEQEVVDIMKALKERRQPSKRQPSTRGSSEGTGTIPGVLDKSTVISATLSEGTEESEYSEEDQLDEEKDEKDESEKGGEEVSDAANANVIKNSEIKDDAKKAELPLISSSVSLSLAPTTTLPLPSVSTTPPIPQQTTTPIPTPSITTDALTVTTVVLKSDALSAVQLRVAKLEKYVFELMKVDLSTKALATLKIQVPTVVEDYPRSRTPTADQEQESEKSPSDILKIKKEQAEKQHMPKFTIKSTNKGVADTVQNRKRKHDGDDDDDDEDPSARPNQGKKIKRRRTKESESSKKASSTKETPNGKTLMKGSKTGKFASVKELVKEPINEVLMDDVCDDVIRDDEQPHDASEPKIAKTLNLEWALALVVLSISYRTVVVDYFFNNDLEYLKTSDPEVTYTTSVIKTKAAPYEIKGIKDMVPTFWSTIKHAYEKDVEKGIKHWGERRKLWLPILDMFLIAVQHKLFHLDESDIFDFIIALRMFTRSLIFKRCVEDLQLGVESYEQKLNITKPQKTFPEIKFKEPYTTSYDPPGIIYEDLNKQKGVLRADELYKFSNGILKSVHDEIHHRVLDFRLEYNTEIPTRKWTAIDQKRSGTRDGLQTDDSYHMIVRKNTENLNTKSNKLNEELSDCETDLYHYKRGLSQVKKEKEGLDNKLTGFESALKDLDNLLGSQRSDKNKEGLRYNAVPPLPTQVYSPPKKDLSWIGLPEFVDDTVTDYSRPTPSIDVSKCKTSDLQSGNFSVSEHEESSGSIMSKPMIKYVKAADCSRVIKTNNTENARKSTVKYAEMYMNISRSPKVREHNTDFHQIVDFLEASHIRRHLKLNDEEGISSLPDAELFKNLSLMGYNILPNQMFTFQKGQFSHQWKFLIHTIMQCLSLKSTGFNEFSSNIATDVPAKATISDGGQNQRSRPRDIWIKGEIIDIGEELGADKSTELGVIELKKWLIGGFPTVCAIFTTASMVTPYTRRPRGIRIGSSLPMRSPIIRAKDKGKEKVVESEVPKKRKLQEQIDAQIIHFRGMKLEQIKGKFIPVWKQLEDFMPTSSKEEGERVKRQGLKIDQGSSKRMKTSEDVSEEDLKGMMQLVPLEEVYIEALQTLHCWMKIRFSHSQRRVFVIFRMYPVITPLI</sequence>
<accession>A0A6L2M5K6</accession>
<feature type="region of interest" description="Disordered" evidence="1">
    <location>
        <begin position="135"/>
        <end position="158"/>
    </location>
</feature>
<comment type="caution">
    <text evidence="2">The sequence shown here is derived from an EMBL/GenBank/DDBJ whole genome shotgun (WGS) entry which is preliminary data.</text>
</comment>
<feature type="compositionally biased region" description="Basic residues" evidence="1">
    <location>
        <begin position="448"/>
        <end position="457"/>
    </location>
</feature>
<evidence type="ECO:0000313" key="2">
    <source>
        <dbReference type="EMBL" id="GEU68487.1"/>
    </source>
</evidence>
<evidence type="ECO:0000256" key="1">
    <source>
        <dbReference type="SAM" id="MobiDB-lite"/>
    </source>
</evidence>
<feature type="compositionally biased region" description="Basic and acidic residues" evidence="1">
    <location>
        <begin position="387"/>
        <end position="407"/>
    </location>
</feature>
<reference evidence="2" key="1">
    <citation type="journal article" date="2019" name="Sci. Rep.">
        <title>Draft genome of Tanacetum cinerariifolium, the natural source of mosquito coil.</title>
        <authorList>
            <person name="Yamashiro T."/>
            <person name="Shiraishi A."/>
            <person name="Satake H."/>
            <person name="Nakayama K."/>
        </authorList>
    </citation>
    <scope>NUCLEOTIDE SEQUENCE</scope>
</reference>
<gene>
    <name evidence="2" type="ORF">Tci_040465</name>
</gene>
<name>A0A6L2M5K6_TANCI</name>
<feature type="compositionally biased region" description="Basic and acidic residues" evidence="1">
    <location>
        <begin position="141"/>
        <end position="153"/>
    </location>
</feature>
<feature type="region of interest" description="Disordered" evidence="1">
    <location>
        <begin position="293"/>
        <end position="314"/>
    </location>
</feature>